<gene>
    <name evidence="2" type="primary">sle_03620</name>
</gene>
<dbReference type="AlphaFoldDB" id="A0A0F7VKW7"/>
<name>A0A0F7VKW7_STRLW</name>
<accession>A0A0F7VKW7</accession>
<protein>
    <submittedName>
        <fullName evidence="2">Uncharacterized protein</fullName>
    </submittedName>
</protein>
<dbReference type="EMBL" id="LN831790">
    <property type="protein sequence ID" value="CQR59824.1"/>
    <property type="molecule type" value="Genomic_DNA"/>
</dbReference>
<evidence type="ECO:0000256" key="1">
    <source>
        <dbReference type="SAM" id="MobiDB-lite"/>
    </source>
</evidence>
<organism evidence="2 3">
    <name type="scientific">Streptomyces leeuwenhoekii</name>
    <dbReference type="NCBI Taxonomy" id="1437453"/>
    <lineage>
        <taxon>Bacteria</taxon>
        <taxon>Bacillati</taxon>
        <taxon>Actinomycetota</taxon>
        <taxon>Actinomycetes</taxon>
        <taxon>Kitasatosporales</taxon>
        <taxon>Streptomycetaceae</taxon>
        <taxon>Streptomyces</taxon>
    </lineage>
</organism>
<sequence length="74" mass="7905">MVTSLDRDADEGAVRLSVASPVRAPDIRPEARVPRRTSPRLYGSWSCPSLVSRSTPTLSRALMIPASQGPLTSG</sequence>
<evidence type="ECO:0000313" key="3">
    <source>
        <dbReference type="Proteomes" id="UP000035016"/>
    </source>
</evidence>
<feature type="compositionally biased region" description="Basic and acidic residues" evidence="1">
    <location>
        <begin position="1"/>
        <end position="13"/>
    </location>
</feature>
<dbReference type="Proteomes" id="UP000035016">
    <property type="component" value="Chromosome Chromosome"/>
</dbReference>
<evidence type="ECO:0000313" key="2">
    <source>
        <dbReference type="EMBL" id="CQR59824.1"/>
    </source>
</evidence>
<proteinExistence type="predicted"/>
<reference evidence="2 3" key="1">
    <citation type="submission" date="2015-02" db="EMBL/GenBank/DDBJ databases">
        <authorList>
            <person name="Gomez-Escribano P.J."/>
        </authorList>
    </citation>
    <scope>NUCLEOTIDE SEQUENCE [LARGE SCALE GENOMIC DNA]</scope>
    <source>
        <strain evidence="3">C34 (DSM 42122 / NRRL B-24963)</strain>
    </source>
</reference>
<feature type="region of interest" description="Disordered" evidence="1">
    <location>
        <begin position="1"/>
        <end position="22"/>
    </location>
</feature>
<dbReference type="KEGG" id="sle:sle_03620"/>